<sequence length="370" mass="39314">MVAASLFILHFLSIISLSRASVNIDCGTSTGSGVDSNNITWIGDTNFITAGETAIVASTTVEKSLTTLRYFPTGDSNCYTNIPVTKGGKVLVRTIFRYGNYDGKASYPTFHVVIDRKHRRAVTLSSMSEFSVVELIFVADGGEICVCFVRTSRDSNPFVSSIEVVDLAAGMYDELGTGEALFYQARFAYGSRSLIRSDDHGRFWIPSPGPWDSGLTSTSATIDTSDASNKPPESILRTSWTGEGLTLGADQTLPSARVPVYLAMYFSDPVESNLRSFNIFFNDRQVNKDPVVPVFGKATQIVLRDLASSSSMLVFRSTVDSNSPPILNALELYVISKNKSRDGGPGTGGGGGPGTGGGGGTGTGAPGGLL</sequence>
<keyword evidence="3 7" id="KW-0732">Signal</keyword>
<name>A0A8S2AKS1_ARAAE</name>
<feature type="compositionally biased region" description="Gly residues" evidence="6">
    <location>
        <begin position="343"/>
        <end position="370"/>
    </location>
</feature>
<evidence type="ECO:0000256" key="1">
    <source>
        <dbReference type="ARBA" id="ARBA00004167"/>
    </source>
</evidence>
<dbReference type="Gene3D" id="2.60.120.430">
    <property type="entry name" value="Galactose-binding lectin"/>
    <property type="match status" value="1"/>
</dbReference>
<evidence type="ECO:0000256" key="7">
    <source>
        <dbReference type="SAM" id="SignalP"/>
    </source>
</evidence>
<keyword evidence="10" id="KW-1185">Reference proteome</keyword>
<dbReference type="PANTHER" id="PTHR45631:SF141">
    <property type="entry name" value="ER PROTEIN CARBOHYDRATE-BINDING PROTEIN"/>
    <property type="match status" value="1"/>
</dbReference>
<accession>A0A8S2AKS1</accession>
<evidence type="ECO:0000259" key="8">
    <source>
        <dbReference type="Pfam" id="PF12819"/>
    </source>
</evidence>
<evidence type="ECO:0000256" key="4">
    <source>
        <dbReference type="ARBA" id="ARBA00022989"/>
    </source>
</evidence>
<evidence type="ECO:0000256" key="5">
    <source>
        <dbReference type="ARBA" id="ARBA00023136"/>
    </source>
</evidence>
<dbReference type="AlphaFoldDB" id="A0A8S2AKS1"/>
<feature type="compositionally biased region" description="Low complexity" evidence="6">
    <location>
        <begin position="216"/>
        <end position="228"/>
    </location>
</feature>
<dbReference type="GO" id="GO:0016020">
    <property type="term" value="C:membrane"/>
    <property type="evidence" value="ECO:0007669"/>
    <property type="project" value="UniProtKB-SubCell"/>
</dbReference>
<feature type="chain" id="PRO_5035792096" description="Malectin-like domain-containing protein" evidence="7">
    <location>
        <begin position="21"/>
        <end position="370"/>
    </location>
</feature>
<feature type="signal peptide" evidence="7">
    <location>
        <begin position="1"/>
        <end position="20"/>
    </location>
</feature>
<protein>
    <recommendedName>
        <fullName evidence="8">Malectin-like domain-containing protein</fullName>
    </recommendedName>
</protein>
<keyword evidence="2" id="KW-0812">Transmembrane</keyword>
<keyword evidence="4" id="KW-1133">Transmembrane helix</keyword>
<proteinExistence type="predicted"/>
<comment type="subcellular location">
    <subcellularLocation>
        <location evidence="1">Membrane</location>
        <topology evidence="1">Single-pass membrane protein</topology>
    </subcellularLocation>
</comment>
<dbReference type="Pfam" id="PF12819">
    <property type="entry name" value="Malectin_like"/>
    <property type="match status" value="1"/>
</dbReference>
<reference evidence="9" key="1">
    <citation type="submission" date="2021-01" db="EMBL/GenBank/DDBJ databases">
        <authorList>
            <person name="Bezrukov I."/>
        </authorList>
    </citation>
    <scope>NUCLEOTIDE SEQUENCE</scope>
</reference>
<dbReference type="EMBL" id="LR999455">
    <property type="protein sequence ID" value="CAE6075295.1"/>
    <property type="molecule type" value="Genomic_DNA"/>
</dbReference>
<evidence type="ECO:0000313" key="9">
    <source>
        <dbReference type="EMBL" id="CAE6075295.1"/>
    </source>
</evidence>
<feature type="domain" description="Malectin-like" evidence="8">
    <location>
        <begin position="24"/>
        <end position="334"/>
    </location>
</feature>
<evidence type="ECO:0000256" key="2">
    <source>
        <dbReference type="ARBA" id="ARBA00022692"/>
    </source>
</evidence>
<organism evidence="9 10">
    <name type="scientific">Arabidopsis arenosa</name>
    <name type="common">Sand rock-cress</name>
    <name type="synonym">Cardaminopsis arenosa</name>
    <dbReference type="NCBI Taxonomy" id="38785"/>
    <lineage>
        <taxon>Eukaryota</taxon>
        <taxon>Viridiplantae</taxon>
        <taxon>Streptophyta</taxon>
        <taxon>Embryophyta</taxon>
        <taxon>Tracheophyta</taxon>
        <taxon>Spermatophyta</taxon>
        <taxon>Magnoliopsida</taxon>
        <taxon>eudicotyledons</taxon>
        <taxon>Gunneridae</taxon>
        <taxon>Pentapetalae</taxon>
        <taxon>rosids</taxon>
        <taxon>malvids</taxon>
        <taxon>Brassicales</taxon>
        <taxon>Brassicaceae</taxon>
        <taxon>Camelineae</taxon>
        <taxon>Arabidopsis</taxon>
    </lineage>
</organism>
<gene>
    <name evidence="9" type="ORF">AARE701A_LOCUS12694</name>
</gene>
<feature type="region of interest" description="Disordered" evidence="6">
    <location>
        <begin position="215"/>
        <end position="235"/>
    </location>
</feature>
<evidence type="ECO:0000256" key="3">
    <source>
        <dbReference type="ARBA" id="ARBA00022729"/>
    </source>
</evidence>
<feature type="region of interest" description="Disordered" evidence="6">
    <location>
        <begin position="341"/>
        <end position="370"/>
    </location>
</feature>
<evidence type="ECO:0000256" key="6">
    <source>
        <dbReference type="SAM" id="MobiDB-lite"/>
    </source>
</evidence>
<keyword evidence="5" id="KW-0472">Membrane</keyword>
<dbReference type="Proteomes" id="UP000682877">
    <property type="component" value="Chromosome 5"/>
</dbReference>
<evidence type="ECO:0000313" key="10">
    <source>
        <dbReference type="Proteomes" id="UP000682877"/>
    </source>
</evidence>
<dbReference type="InterPro" id="IPR024788">
    <property type="entry name" value="Malectin-like_Carb-bd_dom"/>
</dbReference>
<dbReference type="PANTHER" id="PTHR45631">
    <property type="entry name" value="OS07G0107800 PROTEIN-RELATED"/>
    <property type="match status" value="1"/>
</dbReference>